<organism evidence="1 2">
    <name type="scientific">Mycoplasmopsis edwardii</name>
    <dbReference type="NCBI Taxonomy" id="53558"/>
    <lineage>
        <taxon>Bacteria</taxon>
        <taxon>Bacillati</taxon>
        <taxon>Mycoplasmatota</taxon>
        <taxon>Mycoplasmoidales</taxon>
        <taxon>Metamycoplasmataceae</taxon>
        <taxon>Mycoplasmopsis</taxon>
    </lineage>
</organism>
<name>A0ACD4PH63_9BACT</name>
<evidence type="ECO:0000313" key="2">
    <source>
        <dbReference type="Proteomes" id="UP001213039"/>
    </source>
</evidence>
<accession>A0ACD4PH63</accession>
<proteinExistence type="predicted"/>
<evidence type="ECO:0000313" key="1">
    <source>
        <dbReference type="EMBL" id="WBP83900.1"/>
    </source>
</evidence>
<keyword evidence="2" id="KW-1185">Reference proteome</keyword>
<sequence length="571" mass="63769">MKKITKGILWSSFALTIVPVTAACSPSQSGSEQKTINKDAVMAKIANIKKESDKTRLTTKADEAKNESELSEVEKEVNLILAKESAIATLQKSGFEEDDKTIWVGKIRLAKTTEAVQAIEIEIQVEIQTTISQLKSDNIYVLLSEGSKAQINELIMQASSLDEKATIKTKIDALYNEENAGKVQELVNELTTKINSINAEEAKNGFKARNVNTNSYLELKELEKEVVAALLEQRKAEILEAQKRLRPKYLKAKGFLAMLPTGDEKTALEAELNEISNENELDSFITKIEGKVASPTQDQINTFKTFVQEQINTLEKTNKEALTKKAKKDNITFEELKNLLTETSEKYAEELNKTKEGKTITNRIASIRTKNETLANDFQRRVNDATSKEDLNAISNEMLAEIRKYKPSLPSDLPSFKSNNYYGGTKPTDEDTESGNVIYTVRGGKSVPTPVKANTPSSLRTFDLSREDIEIKDKLVELRGLILKTFFEQSTIQGRTGYVFIQKVSNGQASTKFEISRLLWTVDKALIEGYYYNEIYNFLLGDPNAKGFSTNHTYHSLKKLAEGSASSAQTA</sequence>
<reference evidence="1" key="1">
    <citation type="submission" date="2022-12" db="EMBL/GenBank/DDBJ databases">
        <authorList>
            <consortium name="Asia Pacific Centre for Animal Health"/>
            <person name="Klose S.M."/>
            <person name="Legione A.R."/>
            <person name="Monotti I."/>
            <person name="Bushell R."/>
            <person name="Marenda M.S."/>
            <person name="Sugiyama T."/>
            <person name="Browning G.F."/>
            <person name="Vaz P.K."/>
        </authorList>
    </citation>
    <scope>NUCLEOTIDE SEQUENCE</scope>
    <source>
        <strain evidence="1">Felid995</strain>
    </source>
</reference>
<gene>
    <name evidence="1" type="ORF">Me_995_000527</name>
</gene>
<dbReference type="Proteomes" id="UP001213039">
    <property type="component" value="Chromosome"/>
</dbReference>
<dbReference type="EMBL" id="CP114370">
    <property type="protein sequence ID" value="WBP83900.1"/>
    <property type="molecule type" value="Genomic_DNA"/>
</dbReference>
<protein>
    <submittedName>
        <fullName evidence="1">Uncharacterized protein</fullName>
    </submittedName>
</protein>